<proteinExistence type="predicted"/>
<organism evidence="2 3">
    <name type="scientific">Phytophthora fragariae</name>
    <dbReference type="NCBI Taxonomy" id="53985"/>
    <lineage>
        <taxon>Eukaryota</taxon>
        <taxon>Sar</taxon>
        <taxon>Stramenopiles</taxon>
        <taxon>Oomycota</taxon>
        <taxon>Peronosporomycetes</taxon>
        <taxon>Peronosporales</taxon>
        <taxon>Peronosporaceae</taxon>
        <taxon>Phytophthora</taxon>
    </lineage>
</organism>
<keyword evidence="1" id="KW-0472">Membrane</keyword>
<name>A0A6G0QI74_9STRA</name>
<feature type="transmembrane region" description="Helical" evidence="1">
    <location>
        <begin position="475"/>
        <end position="495"/>
    </location>
</feature>
<feature type="transmembrane region" description="Helical" evidence="1">
    <location>
        <begin position="96"/>
        <end position="116"/>
    </location>
</feature>
<gene>
    <name evidence="2" type="ORF">PF008_g26257</name>
</gene>
<keyword evidence="1" id="KW-0812">Transmembrane</keyword>
<accession>A0A6G0QI74</accession>
<evidence type="ECO:0000313" key="3">
    <source>
        <dbReference type="Proteomes" id="UP000486351"/>
    </source>
</evidence>
<reference evidence="2 3" key="1">
    <citation type="submission" date="2018-09" db="EMBL/GenBank/DDBJ databases">
        <title>Genomic investigation of the strawberry pathogen Phytophthora fragariae indicates pathogenicity is determined by transcriptional variation in three key races.</title>
        <authorList>
            <person name="Adams T.M."/>
            <person name="Armitage A.D."/>
            <person name="Sobczyk M.K."/>
            <person name="Bates H.J."/>
            <person name="Dunwell J.M."/>
            <person name="Nellist C.F."/>
            <person name="Harrison R.J."/>
        </authorList>
    </citation>
    <scope>NUCLEOTIDE SEQUENCE [LARGE SCALE GENOMIC DNA]</scope>
    <source>
        <strain evidence="2 3">NOV-77</strain>
    </source>
</reference>
<evidence type="ECO:0000313" key="2">
    <source>
        <dbReference type="EMBL" id="KAE9288017.1"/>
    </source>
</evidence>
<keyword evidence="1" id="KW-1133">Transmembrane helix</keyword>
<dbReference type="AlphaFoldDB" id="A0A6G0QI74"/>
<dbReference type="EMBL" id="QXFY01003155">
    <property type="protein sequence ID" value="KAE9288017.1"/>
    <property type="molecule type" value="Genomic_DNA"/>
</dbReference>
<dbReference type="Proteomes" id="UP000486351">
    <property type="component" value="Unassembled WGS sequence"/>
</dbReference>
<feature type="transmembrane region" description="Helical" evidence="1">
    <location>
        <begin position="128"/>
        <end position="153"/>
    </location>
</feature>
<feature type="transmembrane region" description="Helical" evidence="1">
    <location>
        <begin position="558"/>
        <end position="576"/>
    </location>
</feature>
<sequence>MAAVSPTPAIVPVRRSVRIFRAVVRWVRRLAGRLPGEFTIAKLDAYNRFQEQATVAQFATALLLTPVPCLISNLLIECIPLADPATGFKYSLHFQIRHLVAGMMVAIMPVFVKFDCIPDLPVRSWKFALGYGLALGSAGIGFNAVISVLGGVFPVPFAQFTPSLPLPIIGGTLNHLFLQTTDTKERAEKIDQWASIDAVPIFVYPLFTAVFMTLKPSQQLWFSLLLPVVKQLLREMIWFVFRDDLDLVGSTTCTIGHFYHVLFTAMCLQNAKSLETLTAIASVNTLQMLLNCREIIKDADALDRSRQQFAEFTVIAKADIVSAALKFAEDTHVARRLHWKKPSRIFSKYRGYQGADFVDRYQALLASNETASIPHEHGSQHSSQQNNKRRSLLSAKSLPKPIQPGFTKVAPFSDSLLTNTSTESRSGLSSSAPVPVDATLPSIQPRTDLSYQKEVFVHHVTSALNQTEIILLRSYITINALVFYGIYLLVVFQLPNRKFFATMTTMTTVTAVASMIRHLLLLGSLELIFLALYLMLISCRLGVSGVRQLAFVLWSQRILLQSKFLTLTLMILGFPLEHYGNGIIFRLRSG</sequence>
<feature type="transmembrane region" description="Helical" evidence="1">
    <location>
        <begin position="515"/>
        <end position="537"/>
    </location>
</feature>
<feature type="transmembrane region" description="Helical" evidence="1">
    <location>
        <begin position="55"/>
        <end position="76"/>
    </location>
</feature>
<comment type="caution">
    <text evidence="2">The sequence shown here is derived from an EMBL/GenBank/DDBJ whole genome shotgun (WGS) entry which is preliminary data.</text>
</comment>
<evidence type="ECO:0000256" key="1">
    <source>
        <dbReference type="SAM" id="Phobius"/>
    </source>
</evidence>
<protein>
    <submittedName>
        <fullName evidence="2">Uncharacterized protein</fullName>
    </submittedName>
</protein>